<evidence type="ECO:0000256" key="1">
    <source>
        <dbReference type="ARBA" id="ARBA00005046"/>
    </source>
</evidence>
<evidence type="ECO:0000259" key="3">
    <source>
        <dbReference type="SMART" id="SM00852"/>
    </source>
</evidence>
<dbReference type="SMART" id="SM00852">
    <property type="entry name" value="MoCF_biosynth"/>
    <property type="match status" value="1"/>
</dbReference>
<dbReference type="InterPro" id="IPR051920">
    <property type="entry name" value="MPT_Adenylyltrnsfr/MoaC-Rel"/>
</dbReference>
<dbReference type="RefSeq" id="WP_307635329.1">
    <property type="nucleotide sequence ID" value="NZ_JAUSQL010000001.1"/>
</dbReference>
<dbReference type="InterPro" id="IPR001453">
    <property type="entry name" value="MoaB/Mog_dom"/>
</dbReference>
<dbReference type="Pfam" id="PF00994">
    <property type="entry name" value="MoCF_biosynth"/>
    <property type="match status" value="1"/>
</dbReference>
<dbReference type="InterPro" id="IPR036425">
    <property type="entry name" value="MoaB/Mog-like_dom_sf"/>
</dbReference>
<dbReference type="SUPFAM" id="SSF53218">
    <property type="entry name" value="Molybdenum cofactor biosynthesis proteins"/>
    <property type="match status" value="1"/>
</dbReference>
<gene>
    <name evidence="4" type="ORF">J2S45_002022</name>
</gene>
<sequence length="168" mass="17782">MHKSEADKIRAAIITVDSRVLDGVKSDAGAQKARQILDKSGYDVVRQAIIGDLASPLRGEFDRALEAGARLIITIGSTGVSARNIAPETTERLCDVQLPGVAEQIRSEGLKNTPLAGLSRGIVGITSRTTRGAVIVNCPSSTGGVKDALTVLLPLLPYIYEQMDQTEA</sequence>
<name>A0ABT9PKX5_9ACTO</name>
<comment type="pathway">
    <text evidence="1">Cofactor biosynthesis; molybdopterin biosynthesis.</text>
</comment>
<dbReference type="Gene3D" id="3.40.980.10">
    <property type="entry name" value="MoaB/Mog-like domain"/>
    <property type="match status" value="1"/>
</dbReference>
<protein>
    <submittedName>
        <fullName evidence="4">Molybdenum cofactor synthesis domain-containing protein</fullName>
    </submittedName>
</protein>
<dbReference type="PANTHER" id="PTHR43764">
    <property type="entry name" value="MOLYBDENUM COFACTOR BIOSYNTHESIS"/>
    <property type="match status" value="1"/>
</dbReference>
<comment type="caution">
    <text evidence="4">The sequence shown here is derived from an EMBL/GenBank/DDBJ whole genome shotgun (WGS) entry which is preliminary data.</text>
</comment>
<evidence type="ECO:0000313" key="5">
    <source>
        <dbReference type="Proteomes" id="UP001230145"/>
    </source>
</evidence>
<proteinExistence type="predicted"/>
<organism evidence="4 5">
    <name type="scientific">Trueperella abortisuis</name>
    <dbReference type="NCBI Taxonomy" id="445930"/>
    <lineage>
        <taxon>Bacteria</taxon>
        <taxon>Bacillati</taxon>
        <taxon>Actinomycetota</taxon>
        <taxon>Actinomycetes</taxon>
        <taxon>Actinomycetales</taxon>
        <taxon>Actinomycetaceae</taxon>
        <taxon>Trueperella</taxon>
    </lineage>
</organism>
<feature type="domain" description="MoaB/Mog" evidence="3">
    <location>
        <begin position="12"/>
        <end position="159"/>
    </location>
</feature>
<dbReference type="CDD" id="cd00886">
    <property type="entry name" value="MogA_MoaB"/>
    <property type="match status" value="1"/>
</dbReference>
<accession>A0ABT9PKX5</accession>
<keyword evidence="5" id="KW-1185">Reference proteome</keyword>
<reference evidence="4 5" key="1">
    <citation type="submission" date="2023-07" db="EMBL/GenBank/DDBJ databases">
        <title>Sequencing the genomes of 1000 actinobacteria strains.</title>
        <authorList>
            <person name="Klenk H.-P."/>
        </authorList>
    </citation>
    <scope>NUCLEOTIDE SEQUENCE [LARGE SCALE GENOMIC DNA]</scope>
    <source>
        <strain evidence="4 5">DSM 19515</strain>
    </source>
</reference>
<evidence type="ECO:0000313" key="4">
    <source>
        <dbReference type="EMBL" id="MDP9833343.1"/>
    </source>
</evidence>
<evidence type="ECO:0000256" key="2">
    <source>
        <dbReference type="ARBA" id="ARBA00023150"/>
    </source>
</evidence>
<dbReference type="PANTHER" id="PTHR43764:SF1">
    <property type="entry name" value="MOLYBDOPTERIN MOLYBDOTRANSFERASE"/>
    <property type="match status" value="1"/>
</dbReference>
<dbReference type="EMBL" id="JAUSQL010000001">
    <property type="protein sequence ID" value="MDP9833343.1"/>
    <property type="molecule type" value="Genomic_DNA"/>
</dbReference>
<dbReference type="Proteomes" id="UP001230145">
    <property type="component" value="Unassembled WGS sequence"/>
</dbReference>
<keyword evidence="2" id="KW-0501">Molybdenum cofactor biosynthesis</keyword>